<comment type="similarity">
    <text evidence="1">Belongs to the oxygen-dependent FAD-linked oxidoreductase family.</text>
</comment>
<evidence type="ECO:0000256" key="3">
    <source>
        <dbReference type="ARBA" id="ARBA00022827"/>
    </source>
</evidence>
<evidence type="ECO:0000313" key="5">
    <source>
        <dbReference type="EMBL" id="KAK7714025.1"/>
    </source>
</evidence>
<name>A0ABR1NSZ6_DIAER</name>
<accession>A0ABR1NSZ6</accession>
<evidence type="ECO:0000256" key="1">
    <source>
        <dbReference type="ARBA" id="ARBA00005466"/>
    </source>
</evidence>
<organism evidence="5 6">
    <name type="scientific">Diaporthe eres</name>
    <name type="common">Phomopsis oblonga</name>
    <dbReference type="NCBI Taxonomy" id="83184"/>
    <lineage>
        <taxon>Eukaryota</taxon>
        <taxon>Fungi</taxon>
        <taxon>Dikarya</taxon>
        <taxon>Ascomycota</taxon>
        <taxon>Pezizomycotina</taxon>
        <taxon>Sordariomycetes</taxon>
        <taxon>Sordariomycetidae</taxon>
        <taxon>Diaporthales</taxon>
        <taxon>Diaporthaceae</taxon>
        <taxon>Diaporthe</taxon>
        <taxon>Diaporthe eres species complex</taxon>
    </lineage>
</organism>
<keyword evidence="3" id="KW-0274">FAD</keyword>
<comment type="caution">
    <text evidence="5">The sequence shown here is derived from an EMBL/GenBank/DDBJ whole genome shotgun (WGS) entry which is preliminary data.</text>
</comment>
<dbReference type="InterPro" id="IPR016169">
    <property type="entry name" value="FAD-bd_PCMH_sub2"/>
</dbReference>
<dbReference type="EMBL" id="JAKNSF020000119">
    <property type="protein sequence ID" value="KAK7714025.1"/>
    <property type="molecule type" value="Genomic_DNA"/>
</dbReference>
<dbReference type="InterPro" id="IPR036318">
    <property type="entry name" value="FAD-bd_PCMH-like_sf"/>
</dbReference>
<keyword evidence="4" id="KW-0560">Oxidoreductase</keyword>
<keyword evidence="2" id="KW-0285">Flavoprotein</keyword>
<dbReference type="Proteomes" id="UP001430848">
    <property type="component" value="Unassembled WGS sequence"/>
</dbReference>
<evidence type="ECO:0000313" key="6">
    <source>
        <dbReference type="Proteomes" id="UP001430848"/>
    </source>
</evidence>
<sequence length="251" mass="26738">MAIIASTAAVALTDTRDSSDNVRNGLSNTTADSAMKVLREAGLGDVVHLPGEGHFEARTASYWSHNVMVAGGRERDVAAAGFLLGGGTSLYTCRAGFGCDQVVNFEVVLADGRIIQANSDEHADLFKVLKGGSNNFGIVTRFDMQAFPASRNGIWDAVVTYPAEAKDEFLTAHFDFTKGLNHESDAHVLPFWFSSTKSQRPVSTAILTHLDGLEDSKCLAPFMAIPGAQIMKAGVTSVAKKMETLATPPGE</sequence>
<reference evidence="5 6" key="1">
    <citation type="submission" date="2024-02" db="EMBL/GenBank/DDBJ databases">
        <title>De novo assembly and annotation of 12 fungi associated with fruit tree decline syndrome in Ontario, Canada.</title>
        <authorList>
            <person name="Sulman M."/>
            <person name="Ellouze W."/>
            <person name="Ilyukhin E."/>
        </authorList>
    </citation>
    <scope>NUCLEOTIDE SEQUENCE [LARGE SCALE GENOMIC DNA]</scope>
    <source>
        <strain evidence="5 6">M169</strain>
    </source>
</reference>
<keyword evidence="6" id="KW-1185">Reference proteome</keyword>
<dbReference type="Gene3D" id="3.30.465.10">
    <property type="match status" value="1"/>
</dbReference>
<dbReference type="SUPFAM" id="SSF56176">
    <property type="entry name" value="FAD-binding/transporter-associated domain-like"/>
    <property type="match status" value="1"/>
</dbReference>
<protein>
    <recommendedName>
        <fullName evidence="7">FAD-binding PCMH-type domain-containing protein</fullName>
    </recommendedName>
</protein>
<evidence type="ECO:0000256" key="2">
    <source>
        <dbReference type="ARBA" id="ARBA00022630"/>
    </source>
</evidence>
<evidence type="ECO:0000256" key="4">
    <source>
        <dbReference type="ARBA" id="ARBA00023002"/>
    </source>
</evidence>
<proteinExistence type="inferred from homology"/>
<dbReference type="PANTHER" id="PTHR42973">
    <property type="entry name" value="BINDING OXIDOREDUCTASE, PUTATIVE (AFU_ORTHOLOGUE AFUA_1G17690)-RELATED"/>
    <property type="match status" value="1"/>
</dbReference>
<evidence type="ECO:0008006" key="7">
    <source>
        <dbReference type="Google" id="ProtNLM"/>
    </source>
</evidence>
<dbReference type="InterPro" id="IPR050416">
    <property type="entry name" value="FAD-linked_Oxidoreductase"/>
</dbReference>
<gene>
    <name evidence="5" type="ORF">SLS63_011829</name>
</gene>
<dbReference type="PANTHER" id="PTHR42973:SF53">
    <property type="entry name" value="FAD-BINDING PCMH-TYPE DOMAIN-CONTAINING PROTEIN-RELATED"/>
    <property type="match status" value="1"/>
</dbReference>